<dbReference type="CDD" id="cd02980">
    <property type="entry name" value="TRX_Fd_family"/>
    <property type="match status" value="1"/>
</dbReference>
<accession>A0A0W8FA86</accession>
<dbReference type="Pfam" id="PF10531">
    <property type="entry name" value="SLBB"/>
    <property type="match status" value="1"/>
</dbReference>
<dbReference type="GO" id="GO:0010181">
    <property type="term" value="F:FMN binding"/>
    <property type="evidence" value="ECO:0007669"/>
    <property type="project" value="InterPro"/>
</dbReference>
<protein>
    <submittedName>
        <fullName evidence="7">Nad-reducing hydrogenase subunit hoxf</fullName>
        <ecNumber evidence="7">1.12.1.2</ecNumber>
    </submittedName>
</protein>
<dbReference type="GO" id="GO:0008137">
    <property type="term" value="F:NADH dehydrogenase (ubiquinone) activity"/>
    <property type="evidence" value="ECO:0007669"/>
    <property type="project" value="InterPro"/>
</dbReference>
<comment type="caution">
    <text evidence="7">The sequence shown here is derived from an EMBL/GenBank/DDBJ whole genome shotgun (WGS) entry which is preliminary data.</text>
</comment>
<dbReference type="SUPFAM" id="SSF140490">
    <property type="entry name" value="Nqo1C-terminal domain-like"/>
    <property type="match status" value="1"/>
</dbReference>
<dbReference type="InterPro" id="IPR001949">
    <property type="entry name" value="NADH-UbQ_OxRdtase_51kDa_CS"/>
</dbReference>
<dbReference type="Pfam" id="PF10589">
    <property type="entry name" value="NADH_4Fe-4S"/>
    <property type="match status" value="1"/>
</dbReference>
<dbReference type="InterPro" id="IPR019575">
    <property type="entry name" value="Nuop51_4Fe4S-bd"/>
</dbReference>
<dbReference type="SUPFAM" id="SSF54862">
    <property type="entry name" value="4Fe-4S ferredoxins"/>
    <property type="match status" value="1"/>
</dbReference>
<dbReference type="PROSITE" id="PS51379">
    <property type="entry name" value="4FE4S_FER_2"/>
    <property type="match status" value="2"/>
</dbReference>
<dbReference type="Gene3D" id="6.10.250.1450">
    <property type="match status" value="1"/>
</dbReference>
<keyword evidence="7" id="KW-0560">Oxidoreductase</keyword>
<keyword evidence="3" id="KW-0479">Metal-binding</keyword>
<dbReference type="GO" id="GO:0003677">
    <property type="term" value="F:DNA binding"/>
    <property type="evidence" value="ECO:0007669"/>
    <property type="project" value="UniProtKB-KW"/>
</dbReference>
<keyword evidence="5" id="KW-0411">Iron-sulfur</keyword>
<dbReference type="SUPFAM" id="SSF142019">
    <property type="entry name" value="Nqo1 FMN-binding domain-like"/>
    <property type="match status" value="1"/>
</dbReference>
<dbReference type="Gene3D" id="1.20.1440.230">
    <property type="entry name" value="NADH-ubiquinone oxidoreductase 51kDa subunit, iron-sulphur binding domain"/>
    <property type="match status" value="1"/>
</dbReference>
<keyword evidence="4" id="KW-0408">Iron</keyword>
<evidence type="ECO:0000256" key="5">
    <source>
        <dbReference type="ARBA" id="ARBA00023014"/>
    </source>
</evidence>
<dbReference type="EMBL" id="LNQE01001419">
    <property type="protein sequence ID" value="KUG17814.1"/>
    <property type="molecule type" value="Genomic_DNA"/>
</dbReference>
<evidence type="ECO:0000256" key="2">
    <source>
        <dbReference type="ARBA" id="ARBA00022485"/>
    </source>
</evidence>
<proteinExistence type="inferred from homology"/>
<dbReference type="Pfam" id="PF01512">
    <property type="entry name" value="Complex1_51K"/>
    <property type="match status" value="1"/>
</dbReference>
<dbReference type="SUPFAM" id="SSF52833">
    <property type="entry name" value="Thioredoxin-like"/>
    <property type="match status" value="1"/>
</dbReference>
<dbReference type="EC" id="1.12.1.2" evidence="7"/>
<dbReference type="InterPro" id="IPR017896">
    <property type="entry name" value="4Fe4S_Fe-S-bd"/>
</dbReference>
<dbReference type="InterPro" id="IPR017900">
    <property type="entry name" value="4Fe4S_Fe_S_CS"/>
</dbReference>
<dbReference type="SMART" id="SM00928">
    <property type="entry name" value="NADH_4Fe-4S"/>
    <property type="match status" value="1"/>
</dbReference>
<dbReference type="Gene3D" id="3.30.70.20">
    <property type="match status" value="1"/>
</dbReference>
<feature type="domain" description="4Fe-4S ferredoxin-type" evidence="6">
    <location>
        <begin position="590"/>
        <end position="619"/>
    </location>
</feature>
<dbReference type="Gene3D" id="3.40.50.11540">
    <property type="entry name" value="NADH-ubiquinone oxidoreductase 51kDa subunit"/>
    <property type="match status" value="1"/>
</dbReference>
<evidence type="ECO:0000256" key="4">
    <source>
        <dbReference type="ARBA" id="ARBA00023004"/>
    </source>
</evidence>
<dbReference type="InterPro" id="IPR037225">
    <property type="entry name" value="Nuo51_FMN-bd_sf"/>
</dbReference>
<dbReference type="GO" id="GO:0051539">
    <property type="term" value="F:4 iron, 4 sulfur cluster binding"/>
    <property type="evidence" value="ECO:0007669"/>
    <property type="project" value="UniProtKB-KW"/>
</dbReference>
<name>A0A0W8FA86_9ZZZZ</name>
<dbReference type="SUPFAM" id="SSF142984">
    <property type="entry name" value="Nqo1 middle domain-like"/>
    <property type="match status" value="1"/>
</dbReference>
<dbReference type="Gene3D" id="3.10.20.600">
    <property type="match status" value="1"/>
</dbReference>
<evidence type="ECO:0000313" key="7">
    <source>
        <dbReference type="EMBL" id="KUG17814.1"/>
    </source>
</evidence>
<dbReference type="PANTHER" id="PTHR43578:SF3">
    <property type="entry name" value="NADH-QUINONE OXIDOREDUCTASE SUBUNIT F"/>
    <property type="match status" value="1"/>
</dbReference>
<keyword evidence="7" id="KW-0371">Homeobox</keyword>
<dbReference type="GO" id="GO:0047985">
    <property type="term" value="F:hydrogen dehydrogenase activity"/>
    <property type="evidence" value="ECO:0007669"/>
    <property type="project" value="UniProtKB-EC"/>
</dbReference>
<gene>
    <name evidence="7" type="ORF">ASZ90_012457</name>
</gene>
<dbReference type="PROSITE" id="PS00645">
    <property type="entry name" value="COMPLEX1_51K_2"/>
    <property type="match status" value="1"/>
</dbReference>
<evidence type="ECO:0000259" key="6">
    <source>
        <dbReference type="PROSITE" id="PS51379"/>
    </source>
</evidence>
<dbReference type="FunFam" id="1.20.1440.230:FF:000001">
    <property type="entry name" value="Mitochondrial NADH dehydrogenase flavoprotein 1"/>
    <property type="match status" value="1"/>
</dbReference>
<evidence type="ECO:0000256" key="1">
    <source>
        <dbReference type="ARBA" id="ARBA00007523"/>
    </source>
</evidence>
<evidence type="ECO:0000256" key="3">
    <source>
        <dbReference type="ARBA" id="ARBA00022723"/>
    </source>
</evidence>
<dbReference type="PANTHER" id="PTHR43578">
    <property type="entry name" value="NADH-QUINONE OXIDOREDUCTASE SUBUNIT F"/>
    <property type="match status" value="1"/>
</dbReference>
<dbReference type="InterPro" id="IPR019554">
    <property type="entry name" value="Soluble_ligand-bd"/>
</dbReference>
<dbReference type="AlphaFoldDB" id="A0A0W8FA86"/>
<feature type="domain" description="4Fe-4S ferredoxin-type" evidence="6">
    <location>
        <begin position="560"/>
        <end position="589"/>
    </location>
</feature>
<reference evidence="7" key="1">
    <citation type="journal article" date="2015" name="Proc. Natl. Acad. Sci. U.S.A.">
        <title>Networks of energetic and metabolic interactions define dynamics in microbial communities.</title>
        <authorList>
            <person name="Embree M."/>
            <person name="Liu J.K."/>
            <person name="Al-Bassam M.M."/>
            <person name="Zengler K."/>
        </authorList>
    </citation>
    <scope>NUCLEOTIDE SEQUENCE</scope>
</reference>
<comment type="similarity">
    <text evidence="1">Belongs to the complex I 51 kDa subunit family.</text>
</comment>
<dbReference type="FunFam" id="3.40.50.11540:FF:000001">
    <property type="entry name" value="NADH dehydrogenase [ubiquinone] flavoprotein 1, mitochondrial"/>
    <property type="match status" value="1"/>
</dbReference>
<organism evidence="7">
    <name type="scientific">hydrocarbon metagenome</name>
    <dbReference type="NCBI Taxonomy" id="938273"/>
    <lineage>
        <taxon>unclassified sequences</taxon>
        <taxon>metagenomes</taxon>
        <taxon>ecological metagenomes</taxon>
    </lineage>
</organism>
<dbReference type="PROSITE" id="PS00198">
    <property type="entry name" value="4FE4S_FER_1"/>
    <property type="match status" value="2"/>
</dbReference>
<dbReference type="InterPro" id="IPR036249">
    <property type="entry name" value="Thioredoxin-like_sf"/>
</dbReference>
<sequence>MVRLRSIEGLEQLRSDILSSRDSTKPLVAICAGTGCLTLGARLVVRAFQEYLIKKGLEKEIEIKETGCPGFCEKGTLVVVYPRGVYYIGVHQDDVPDIVEETILKGNLVDRLLYKDPETEENAVVESEIPFYKYQMRHLIKNNIKINPRNIEDYIALGGYSALARALSEMTPEEVIEEVKRSNLRGRGGGGFPTGRKWKSTREAPGEPKYVIVNCDEGDPGAFMDRALMEGNPHSVLEGLIIAAYAMGSHKGFIYVRMEYPLAVQNATLALQQAREYGLLGENILGTGFDFDVSIHRGAGSFVSGESTALMNALEGWVGEPRPKYVHTSQKGLWGRPSALNNVETFANVPLIIEHGAKWFNSIGTERSKGTKIFSLVGKVNNTGLVEVPMGMTLADIIYKIGGGIPGNKKLKGVQTGGPSGGIIPDRYLNTPVDFDELTSLGSMMGSGSIIVIDEDTCAVDLARYFVDFLCSESCGKCLPCREGLKRMREILDAIESGRGTETDIQTLQEIAELMRTASLCALGRTAVNPVLSTIRYFRDEYDAHIKDKRCPALSCKSLVSYSIDPEICIGCDLCRENCPQGAIYKDDGGFAVVDQSKCMRCGICFEICPKKVRAVVRESKGLPGGKR</sequence>
<dbReference type="InterPro" id="IPR037207">
    <property type="entry name" value="Nuop51_4Fe4S-bd_sf"/>
</dbReference>
<dbReference type="Gene3D" id="3.40.30.10">
    <property type="entry name" value="Glutaredoxin"/>
    <property type="match status" value="1"/>
</dbReference>
<keyword evidence="2" id="KW-0004">4Fe-4S</keyword>
<dbReference type="InterPro" id="IPR011538">
    <property type="entry name" value="Nuo51_FMN-bd"/>
</dbReference>
<dbReference type="GO" id="GO:0046872">
    <property type="term" value="F:metal ion binding"/>
    <property type="evidence" value="ECO:0007669"/>
    <property type="project" value="UniProtKB-KW"/>
</dbReference>
<dbReference type="Pfam" id="PF13237">
    <property type="entry name" value="Fer4_10"/>
    <property type="match status" value="1"/>
</dbReference>